<keyword evidence="1" id="KW-0614">Plasmid</keyword>
<reference evidence="1 2" key="1">
    <citation type="journal article" date="2011" name="Int. J. Syst. Evol. Microbiol.">
        <title>Hymenobacter yonginensis sp. nov., isolated from a mesotrophic artificial lake.</title>
        <authorList>
            <person name="Joung Y."/>
            <person name="Cho S.H."/>
            <person name="Kim H."/>
            <person name="Kim S.B."/>
            <person name="Joh K."/>
        </authorList>
    </citation>
    <scope>NUCLEOTIDE SEQUENCE [LARGE SCALE GENOMIC DNA]</scope>
    <source>
        <strain evidence="1 2">KCTC 22745</strain>
    </source>
</reference>
<protein>
    <submittedName>
        <fullName evidence="1">Uncharacterized protein</fullName>
    </submittedName>
</protein>
<dbReference type="RefSeq" id="WP_270129431.1">
    <property type="nucleotide sequence ID" value="NZ_CP115397.1"/>
</dbReference>
<geneLocation type="plasmid" evidence="1 2">
    <name>unnamed2</name>
</geneLocation>
<keyword evidence="2" id="KW-1185">Reference proteome</keyword>
<evidence type="ECO:0000313" key="2">
    <source>
        <dbReference type="Proteomes" id="UP001211872"/>
    </source>
</evidence>
<dbReference type="Proteomes" id="UP001211872">
    <property type="component" value="Plasmid unnamed2"/>
</dbReference>
<accession>A0ABY7PV31</accession>
<name>A0ABY7PV31_9BACT</name>
<proteinExistence type="predicted"/>
<organism evidence="1 2">
    <name type="scientific">Hymenobacter yonginensis</name>
    <dbReference type="NCBI Taxonomy" id="748197"/>
    <lineage>
        <taxon>Bacteria</taxon>
        <taxon>Pseudomonadati</taxon>
        <taxon>Bacteroidota</taxon>
        <taxon>Cytophagia</taxon>
        <taxon>Cytophagales</taxon>
        <taxon>Hymenobacteraceae</taxon>
        <taxon>Hymenobacter</taxon>
    </lineage>
</organism>
<evidence type="ECO:0000313" key="1">
    <source>
        <dbReference type="EMBL" id="WBO86761.1"/>
    </source>
</evidence>
<sequence>MTRSLLARRVFARRTGLAWLLLLLLLSLLLLLLTTPVAQAQQNLFNIPAGDLTPQGKFFYQHQTNVYGPRDLESKNHLVYGLGRGWEAGLNVVNIKMDFRRRGDVFGVNRHDRGRPLKPLVQLTGQKFFALSPTLSTSLGTQVGTNPLRFGGARRRLTHFSYNTWVWSPRHHVKVVAGPYLSDRGTLGAGNRAGLLLGAEYPVSKKVLLMGDFISGRNATSVSVLGLNYLATQRLQLCLGALLPNPGSGNRAGVVFELNLLGYDADPAGDDH</sequence>
<dbReference type="EMBL" id="CP115397">
    <property type="protein sequence ID" value="WBO86761.1"/>
    <property type="molecule type" value="Genomic_DNA"/>
</dbReference>
<gene>
    <name evidence="1" type="ORF">O9Z63_20990</name>
</gene>